<keyword evidence="2" id="KW-1185">Reference proteome</keyword>
<sequence>MAGYQYPRNIQSYLLAVGIAVCCCIR</sequence>
<protein>
    <submittedName>
        <fullName evidence="1">Uncharacterized protein</fullName>
    </submittedName>
</protein>
<dbReference type="Proteomes" id="UP000008068">
    <property type="component" value="Unassembled WGS sequence"/>
</dbReference>
<evidence type="ECO:0000313" key="1">
    <source>
        <dbReference type="EMBL" id="EGT39485.1"/>
    </source>
</evidence>
<organism evidence="2">
    <name type="scientific">Caenorhabditis brenneri</name>
    <name type="common">Nematode worm</name>
    <dbReference type="NCBI Taxonomy" id="135651"/>
    <lineage>
        <taxon>Eukaryota</taxon>
        <taxon>Metazoa</taxon>
        <taxon>Ecdysozoa</taxon>
        <taxon>Nematoda</taxon>
        <taxon>Chromadorea</taxon>
        <taxon>Rhabditida</taxon>
        <taxon>Rhabditina</taxon>
        <taxon>Rhabditomorpha</taxon>
        <taxon>Rhabditoidea</taxon>
        <taxon>Rhabditidae</taxon>
        <taxon>Peloderinae</taxon>
        <taxon>Caenorhabditis</taxon>
    </lineage>
</organism>
<dbReference type="HOGENOM" id="CLU_3417424_0_0_1"/>
<dbReference type="EMBL" id="GL379971">
    <property type="protein sequence ID" value="EGT39485.1"/>
    <property type="molecule type" value="Genomic_DNA"/>
</dbReference>
<reference evidence="2" key="1">
    <citation type="submission" date="2011-07" db="EMBL/GenBank/DDBJ databases">
        <authorList>
            <consortium name="Caenorhabditis brenneri Sequencing and Analysis Consortium"/>
            <person name="Wilson R.K."/>
        </authorList>
    </citation>
    <scope>NUCLEOTIDE SEQUENCE [LARGE SCALE GENOMIC DNA]</scope>
    <source>
        <strain evidence="2">PB2801</strain>
    </source>
</reference>
<accession>G0NXC6</accession>
<gene>
    <name evidence="1" type="ORF">CAEBREN_19019</name>
</gene>
<proteinExistence type="predicted"/>
<dbReference type="InParanoid" id="G0NXC6"/>
<evidence type="ECO:0000313" key="2">
    <source>
        <dbReference type="Proteomes" id="UP000008068"/>
    </source>
</evidence>
<name>G0NXC6_CAEBE</name>
<dbReference type="AlphaFoldDB" id="G0NXC6"/>